<dbReference type="InterPro" id="IPR052720">
    <property type="entry name" value="Glycosyl_hydrolase_97"/>
</dbReference>
<accession>A0A858RR58</accession>
<dbReference type="InterPro" id="IPR013222">
    <property type="entry name" value="Glyco_hyd_98_carb-bd"/>
</dbReference>
<dbReference type="Pfam" id="PF14508">
    <property type="entry name" value="GH97_N"/>
    <property type="match status" value="1"/>
</dbReference>
<dbReference type="SUPFAM" id="SSF49785">
    <property type="entry name" value="Galactose-binding domain-like"/>
    <property type="match status" value="1"/>
</dbReference>
<dbReference type="Pfam" id="PF08305">
    <property type="entry name" value="NPCBM"/>
    <property type="match status" value="1"/>
</dbReference>
<organism evidence="5 6">
    <name type="scientific">Luteolibacter luteus</name>
    <dbReference type="NCBI Taxonomy" id="2728835"/>
    <lineage>
        <taxon>Bacteria</taxon>
        <taxon>Pseudomonadati</taxon>
        <taxon>Verrucomicrobiota</taxon>
        <taxon>Verrucomicrobiia</taxon>
        <taxon>Verrucomicrobiales</taxon>
        <taxon>Verrucomicrobiaceae</taxon>
        <taxon>Luteolibacter</taxon>
    </lineage>
</organism>
<dbReference type="Gene3D" id="3.20.20.70">
    <property type="entry name" value="Aldolase class I"/>
    <property type="match status" value="1"/>
</dbReference>
<feature type="signal peptide" evidence="3">
    <location>
        <begin position="1"/>
        <end position="21"/>
    </location>
</feature>
<gene>
    <name evidence="5" type="ORF">HHL09_23440</name>
</gene>
<dbReference type="SMART" id="SM00776">
    <property type="entry name" value="NPCBM"/>
    <property type="match status" value="1"/>
</dbReference>
<evidence type="ECO:0000259" key="4">
    <source>
        <dbReference type="SMART" id="SM00776"/>
    </source>
</evidence>
<dbReference type="SUPFAM" id="SSF51445">
    <property type="entry name" value="(Trans)glycosidases"/>
    <property type="match status" value="1"/>
</dbReference>
<dbReference type="RefSeq" id="WP_169457097.1">
    <property type="nucleotide sequence ID" value="NZ_CP051774.1"/>
</dbReference>
<evidence type="ECO:0000256" key="2">
    <source>
        <dbReference type="ARBA" id="ARBA00023295"/>
    </source>
</evidence>
<dbReference type="InterPro" id="IPR019563">
    <property type="entry name" value="GH97_catalytic"/>
</dbReference>
<dbReference type="InterPro" id="IPR013780">
    <property type="entry name" value="Glyco_hydro_b"/>
</dbReference>
<feature type="domain" description="Glycosyl hydrolase family 98 putative carbohydrate-binding module" evidence="4">
    <location>
        <begin position="21"/>
        <end position="161"/>
    </location>
</feature>
<dbReference type="Gene3D" id="2.60.120.1060">
    <property type="entry name" value="NPCBM/NEW2 domain"/>
    <property type="match status" value="1"/>
</dbReference>
<keyword evidence="1" id="KW-0378">Hydrolase</keyword>
<dbReference type="InterPro" id="IPR029486">
    <property type="entry name" value="GH97_N"/>
</dbReference>
<reference evidence="5 6" key="1">
    <citation type="submission" date="2020-04" db="EMBL/GenBank/DDBJ databases">
        <title>Luteolibacter sp. G-1-1-1 isolated from soil.</title>
        <authorList>
            <person name="Dahal R.H."/>
        </authorList>
    </citation>
    <scope>NUCLEOTIDE SEQUENCE [LARGE SCALE GENOMIC DNA]</scope>
    <source>
        <strain evidence="5 6">G-1-1-1</strain>
    </source>
</reference>
<evidence type="ECO:0000313" key="5">
    <source>
        <dbReference type="EMBL" id="QJE98610.1"/>
    </source>
</evidence>
<dbReference type="KEGG" id="luo:HHL09_23440"/>
<dbReference type="PANTHER" id="PTHR35803">
    <property type="entry name" value="GLUCAN 1,4-ALPHA-GLUCOSIDASE SUSB-RELATED"/>
    <property type="match status" value="1"/>
</dbReference>
<feature type="chain" id="PRO_5032793292" description="Glycosyl hydrolase family 98 putative carbohydrate-binding module domain-containing protein" evidence="3">
    <location>
        <begin position="22"/>
        <end position="792"/>
    </location>
</feature>
<dbReference type="PANTHER" id="PTHR35803:SF2">
    <property type="entry name" value="RETAINING ALPHA-GALACTOSIDASE"/>
    <property type="match status" value="1"/>
</dbReference>
<dbReference type="InterPro" id="IPR014718">
    <property type="entry name" value="GH-type_carb-bd"/>
</dbReference>
<dbReference type="Gene3D" id="2.70.98.10">
    <property type="match status" value="1"/>
</dbReference>
<proteinExistence type="predicted"/>
<dbReference type="GO" id="GO:0016798">
    <property type="term" value="F:hydrolase activity, acting on glycosyl bonds"/>
    <property type="evidence" value="ECO:0007669"/>
    <property type="project" value="UniProtKB-KW"/>
</dbReference>
<sequence>MTPRTHHLLLCLLALPSLIRAEESAWLDDYDVNEIVTGFGSARKNRSMENKPLTISGKGFERGVGTHAPSQAYFLNEGAAALKFEATVGVDDSTDGAGSVAFQVLVDDKVIHDTGVIRKGEAAKQISVDLTGKKIIELRVTDGGDGKNYDHADWAEARFIYNGKTPVMSPRWAMELPHYTGGTELKPRDAGKTTTLQSPDGKIGALLFVDHSGRLSLSASMGDKELLSPSPLGVTVDGLDLGENAELRDSESYATDATYPWIGNTASLRDHGKGLKVQIRSKGLDQPWTLELRAYDDGIAWRYLIPGKGKRKVGGEATSFILPEGSNYWSHHNTANYEANYLHFSTDDHSPARQITMPVTVELKDGGYASITEANMFGYSGMTLGPRGRVLNGIFEDDSKGWTMDGEISTPWRIVIAAQDLTALVNQSIVYNVSPPPDPKLFPNGVKEDWIKPGRSFWTWGFGQWDTAQWDRIMGYVDDAAKLNCQYYVIDDPWREPKMGWHRNGKDEWASLKEVCAYAAKKKVKIMVWEHWERLKEPSKREEFFEKVAKAGAVGVKIDFMDSESQERLAFFKSCLELGAKHHILINFHGANKPAGEERTWPHWMTREAIFGMEQGGNIARSHLAALPFTRLVTGPGDFTPTVFRPGPMGKTTAGSQMATAVAYNSPINHWADSAEAYLAQPEEVVSFIRTKPVTWDETRVLPASKIGELAVIARRFGTQWWIGGINGSDEVKTYELDPGLLAQGECDTIRFADVAGDKTKLEITKGSMKPEEKLALTMQPGGGFVVILRKK</sequence>
<dbReference type="EMBL" id="CP051774">
    <property type="protein sequence ID" value="QJE98610.1"/>
    <property type="molecule type" value="Genomic_DNA"/>
</dbReference>
<name>A0A858RR58_9BACT</name>
<dbReference type="InterPro" id="IPR013785">
    <property type="entry name" value="Aldolase_TIM"/>
</dbReference>
<dbReference type="InterPro" id="IPR008979">
    <property type="entry name" value="Galactose-bd-like_sf"/>
</dbReference>
<keyword evidence="2" id="KW-0326">Glycosidase</keyword>
<dbReference type="GO" id="GO:0030246">
    <property type="term" value="F:carbohydrate binding"/>
    <property type="evidence" value="ECO:0007669"/>
    <property type="project" value="InterPro"/>
</dbReference>
<evidence type="ECO:0000313" key="6">
    <source>
        <dbReference type="Proteomes" id="UP000501812"/>
    </source>
</evidence>
<dbReference type="InterPro" id="IPR029483">
    <property type="entry name" value="GH97_C"/>
</dbReference>
<dbReference type="Proteomes" id="UP000501812">
    <property type="component" value="Chromosome"/>
</dbReference>
<dbReference type="Pfam" id="PF10566">
    <property type="entry name" value="Glyco_hydro_97"/>
    <property type="match status" value="1"/>
</dbReference>
<keyword evidence="6" id="KW-1185">Reference proteome</keyword>
<dbReference type="Pfam" id="PF14509">
    <property type="entry name" value="GH97_C"/>
    <property type="match status" value="1"/>
</dbReference>
<keyword evidence="3" id="KW-0732">Signal</keyword>
<protein>
    <recommendedName>
        <fullName evidence="4">Glycosyl hydrolase family 98 putative carbohydrate-binding module domain-containing protein</fullName>
    </recommendedName>
</protein>
<evidence type="ECO:0000256" key="3">
    <source>
        <dbReference type="SAM" id="SignalP"/>
    </source>
</evidence>
<dbReference type="AlphaFoldDB" id="A0A858RR58"/>
<dbReference type="Gene3D" id="2.60.40.1180">
    <property type="entry name" value="Golgi alpha-mannosidase II"/>
    <property type="match status" value="1"/>
</dbReference>
<evidence type="ECO:0000256" key="1">
    <source>
        <dbReference type="ARBA" id="ARBA00022801"/>
    </source>
</evidence>
<dbReference type="InterPro" id="IPR017853">
    <property type="entry name" value="GH"/>
</dbReference>
<dbReference type="InterPro" id="IPR038637">
    <property type="entry name" value="NPCBM_sf"/>
</dbReference>